<dbReference type="KEGG" id="hsf:HLASA_1958"/>
<dbReference type="Pfam" id="PF25229">
    <property type="entry name" value="Salactin"/>
    <property type="match status" value="1"/>
</dbReference>
<dbReference type="InterPro" id="IPR057331">
    <property type="entry name" value="Salactin"/>
</dbReference>
<keyword evidence="4" id="KW-1185">Reference proteome</keyword>
<dbReference type="Gene3D" id="3.90.640.10">
    <property type="entry name" value="Actin, Chain A, domain 4"/>
    <property type="match status" value="1"/>
</dbReference>
<sequence>MPENESAGSSDEMQFEQAIAPLGVKVGSTRTVVATGESNDPSVYQDLTCLATYEDALTNEEQAVFGEDAAMEFPERVRYMLRSGLPEDDEGAELTATYLRAFAEQHDLPDESAVVLAIPTIDNPDGLDRLETAIEASPLGGEGIRSYPEALCGAIPAFGDGLEAIEKTFIAINLGSTNLEASAFRRGDQLATYATGAVTGSEVDRHIATKIEEETQGRVNIDLQTAREYKEAHADFEDYEPVTEVIQQPGGGTYEYTIETSVPEAIDDYLDEVVEEVANVFLSDLANDHVRIYRRALDEEIVLTGGMACIPGIVDAFAERLSEELNREVAATAPPRPDTAAAKGAHRIAERFVDMDAFE</sequence>
<dbReference type="KEGG" id="hsu:HLASF_1972"/>
<dbReference type="Proteomes" id="UP000060390">
    <property type="component" value="Chromosome"/>
</dbReference>
<name>A0A0F7PE04_9EURY</name>
<dbReference type="PANTHER" id="PTHR42749:SF1">
    <property type="entry name" value="CELL SHAPE-DETERMINING PROTEIN MREB"/>
    <property type="match status" value="1"/>
</dbReference>
<evidence type="ECO:0000313" key="3">
    <source>
        <dbReference type="Proteomes" id="UP000060390"/>
    </source>
</evidence>
<reference evidence="2 3" key="3">
    <citation type="journal article" date="2016" name="Stand. Genomic Sci.">
        <title>Complete genome sequence of 'Halanaeroarchaeum sulfurireducens' M27-SA2, a sulfur-reducing and acetate-oxidizing haloarchaeon from the deep-sea hypersaline anoxic lake Medee.</title>
        <authorList>
            <person name="Messina E."/>
            <person name="Sorokin D.Y."/>
            <person name="Kublanov I.V."/>
            <person name="Toshchakov S."/>
            <person name="Lopatina A."/>
            <person name="Arcadi E."/>
            <person name="Smedile F."/>
            <person name="La Spada G."/>
            <person name="La Cono V."/>
            <person name="Yakimov M.M."/>
        </authorList>
    </citation>
    <scope>NUCLEOTIDE SEQUENCE [LARGE SCALE GENOMIC DNA]</scope>
    <source>
        <strain evidence="2 3">M27-SA2</strain>
    </source>
</reference>
<dbReference type="PANTHER" id="PTHR42749">
    <property type="entry name" value="CELL SHAPE-DETERMINING PROTEIN MREB"/>
    <property type="match status" value="1"/>
</dbReference>
<dbReference type="EMBL" id="CP011564">
    <property type="protein sequence ID" value="ALG82834.1"/>
    <property type="molecule type" value="Genomic_DNA"/>
</dbReference>
<dbReference type="PATRIC" id="fig|1604004.4.peg.2068"/>
<accession>A0A0F7PE04</accession>
<dbReference type="EMBL" id="CP008874">
    <property type="protein sequence ID" value="AKH98440.1"/>
    <property type="molecule type" value="Genomic_DNA"/>
</dbReference>
<gene>
    <name evidence="2" type="ORF">HLASA_1958</name>
    <name evidence="1" type="ORF">HLASF_1972</name>
</gene>
<protein>
    <submittedName>
        <fullName evidence="1">Uncharacterized protein</fullName>
    </submittedName>
</protein>
<proteinExistence type="predicted"/>
<dbReference type="HOGENOM" id="CLU_757812_0_0_2"/>
<evidence type="ECO:0000313" key="4">
    <source>
        <dbReference type="Proteomes" id="UP000069906"/>
    </source>
</evidence>
<reference evidence="3" key="2">
    <citation type="submission" date="2015-05" db="EMBL/GenBank/DDBJ databases">
        <title>Complete genome sequence of Halanaeroarchaeum sulfurireducens type strain M27-SA2, a sulfate-reducer haloarchaeon from marine anoxic lake Medee.</title>
        <authorList>
            <person name="Messina E."/>
            <person name="Kublanov I.V."/>
            <person name="Toshchakov S."/>
            <person name="Arcadi E."/>
            <person name="La Spada G."/>
            <person name="La Cono V."/>
            <person name="Yakimov M.M."/>
        </authorList>
    </citation>
    <scope>NUCLEOTIDE SEQUENCE [LARGE SCALE GENOMIC DNA]</scope>
    <source>
        <strain evidence="3">M27-SA2</strain>
    </source>
</reference>
<evidence type="ECO:0000313" key="1">
    <source>
        <dbReference type="EMBL" id="AKH98440.1"/>
    </source>
</evidence>
<dbReference type="RefSeq" id="WP_050049104.1">
    <property type="nucleotide sequence ID" value="NZ_CP008874.1"/>
</dbReference>
<evidence type="ECO:0000313" key="2">
    <source>
        <dbReference type="EMBL" id="ALG82834.1"/>
    </source>
</evidence>
<dbReference type="InterPro" id="IPR043129">
    <property type="entry name" value="ATPase_NBD"/>
</dbReference>
<reference evidence="1 4" key="1">
    <citation type="journal article" date="2015" name="ISME J.">
        <title>Elemental sulfur and acetate can support life of a novel strictly anaerobic haloarchaeon.</title>
        <authorList>
            <person name="Sorokin D.Y."/>
            <person name="Kublanov I.V."/>
            <person name="Gavrilov S.N."/>
            <person name="Rojo D."/>
            <person name="Roman P."/>
            <person name="Golyshin P.N."/>
            <person name="Slepak V.Z."/>
            <person name="Smedile F."/>
            <person name="Ferrer M."/>
            <person name="Messina E."/>
            <person name="La Cono V."/>
            <person name="Yakimov M.M."/>
        </authorList>
    </citation>
    <scope>NUCLEOTIDE SEQUENCE [LARGE SCALE GENOMIC DNA]</scope>
    <source>
        <strain evidence="1 4">HSR2</strain>
    </source>
</reference>
<dbReference type="SUPFAM" id="SSF53067">
    <property type="entry name" value="Actin-like ATPase domain"/>
    <property type="match status" value="1"/>
</dbReference>
<dbReference type="Gene3D" id="3.30.420.40">
    <property type="match status" value="2"/>
</dbReference>
<dbReference type="GeneID" id="26011294"/>
<organism evidence="1 4">
    <name type="scientific">Halanaeroarchaeum sulfurireducens</name>
    <dbReference type="NCBI Taxonomy" id="1604004"/>
    <lineage>
        <taxon>Archaea</taxon>
        <taxon>Methanobacteriati</taxon>
        <taxon>Methanobacteriota</taxon>
        <taxon>Stenosarchaea group</taxon>
        <taxon>Halobacteria</taxon>
        <taxon>Halobacteriales</taxon>
        <taxon>Halobacteriaceae</taxon>
        <taxon>Halanaeroarchaeum</taxon>
    </lineage>
</organism>
<dbReference type="AlphaFoldDB" id="A0A0F7PE04"/>
<dbReference type="Proteomes" id="UP000069906">
    <property type="component" value="Chromosome"/>
</dbReference>